<dbReference type="EMBL" id="CPZJ01000012">
    <property type="protein sequence ID" value="CNG05883.1"/>
    <property type="molecule type" value="Genomic_DNA"/>
</dbReference>
<keyword evidence="1 2" id="KW-0238">DNA-binding</keyword>
<dbReference type="AlphaFoldDB" id="A0A0T9MFH4"/>
<dbReference type="GO" id="GO:0006355">
    <property type="term" value="P:regulation of DNA-templated transcription"/>
    <property type="evidence" value="ECO:0007669"/>
    <property type="project" value="InterPro"/>
</dbReference>
<dbReference type="CDD" id="cd00383">
    <property type="entry name" value="trans_reg_C"/>
    <property type="match status" value="1"/>
</dbReference>
<protein>
    <submittedName>
        <fullName evidence="5">Transcriptional activator CadC</fullName>
    </submittedName>
</protein>
<keyword evidence="3" id="KW-1133">Transmembrane helix</keyword>
<reference evidence="5 6" key="1">
    <citation type="submission" date="2015-03" db="EMBL/GenBank/DDBJ databases">
        <authorList>
            <person name="Murphy D."/>
        </authorList>
    </citation>
    <scope>NUCLEOTIDE SEQUENCE [LARGE SCALE GENOMIC DNA]</scope>
    <source>
        <strain evidence="5 6">BR165/97</strain>
    </source>
</reference>
<dbReference type="InterPro" id="IPR001867">
    <property type="entry name" value="OmpR/PhoB-type_DNA-bd"/>
</dbReference>
<dbReference type="Gene3D" id="1.10.10.10">
    <property type="entry name" value="Winged helix-like DNA-binding domain superfamily/Winged helix DNA-binding domain"/>
    <property type="match status" value="1"/>
</dbReference>
<evidence type="ECO:0000259" key="4">
    <source>
        <dbReference type="PROSITE" id="PS51755"/>
    </source>
</evidence>
<dbReference type="SUPFAM" id="SSF46894">
    <property type="entry name" value="C-terminal effector domain of the bipartite response regulators"/>
    <property type="match status" value="1"/>
</dbReference>
<dbReference type="eggNOG" id="COG3710">
    <property type="taxonomic scope" value="Bacteria"/>
</dbReference>
<dbReference type="RefSeq" id="WP_050073854.1">
    <property type="nucleotide sequence ID" value="NZ_CPZJ01000012.1"/>
</dbReference>
<accession>A0A0T9MFH4</accession>
<dbReference type="PROSITE" id="PS51755">
    <property type="entry name" value="OMPR_PHOB"/>
    <property type="match status" value="1"/>
</dbReference>
<dbReference type="InterPro" id="IPR016032">
    <property type="entry name" value="Sig_transdc_resp-reg_C-effctor"/>
</dbReference>
<evidence type="ECO:0000256" key="1">
    <source>
        <dbReference type="ARBA" id="ARBA00023125"/>
    </source>
</evidence>
<dbReference type="Pfam" id="PF00486">
    <property type="entry name" value="Trans_reg_C"/>
    <property type="match status" value="1"/>
</dbReference>
<dbReference type="OrthoDB" id="6465260at2"/>
<organism evidence="5 6">
    <name type="scientific">Yersinia intermedia</name>
    <dbReference type="NCBI Taxonomy" id="631"/>
    <lineage>
        <taxon>Bacteria</taxon>
        <taxon>Pseudomonadati</taxon>
        <taxon>Pseudomonadota</taxon>
        <taxon>Gammaproteobacteria</taxon>
        <taxon>Enterobacterales</taxon>
        <taxon>Yersiniaceae</taxon>
        <taxon>Yersinia</taxon>
    </lineage>
</organism>
<dbReference type="SMART" id="SM00862">
    <property type="entry name" value="Trans_reg_C"/>
    <property type="match status" value="1"/>
</dbReference>
<gene>
    <name evidence="5" type="primary">cadC_2</name>
    <name evidence="5" type="ORF">ERS008530_02818</name>
</gene>
<sequence length="290" mass="32402">MKYILNLTIVFNPSEKILMELNDEERAVTLSNPASRLLLEFIKHQNEPIERDVLLKNVWEDYGFTASNSNLNAYVSELRKALAAFGEDPQIITTIPKYGFQFTARIESVLSPTLPAPDNGKEQDGDIAADTKEISTTIQPDTAPPHPPIAPLPQEVMAPGRKYLTMLRSKILLILVILSVLATALKIYANWADVTIGKANYLLAGEIDQCQIFIQKNVAFPSGTETLDMARHDLRQRKVDCSVEKHSIFYTKGSDGYKINQLTFIGICAVDEQGRYNECQTIRINSGEAQ</sequence>
<name>A0A0T9MFH4_YERIN</name>
<feature type="domain" description="OmpR/PhoB-type" evidence="4">
    <location>
        <begin position="1"/>
        <end position="104"/>
    </location>
</feature>
<dbReference type="InterPro" id="IPR036388">
    <property type="entry name" value="WH-like_DNA-bd_sf"/>
</dbReference>
<feature type="transmembrane region" description="Helical" evidence="3">
    <location>
        <begin position="171"/>
        <end position="191"/>
    </location>
</feature>
<proteinExistence type="predicted"/>
<dbReference type="GO" id="GO:0003677">
    <property type="term" value="F:DNA binding"/>
    <property type="evidence" value="ECO:0007669"/>
    <property type="project" value="UniProtKB-UniRule"/>
</dbReference>
<evidence type="ECO:0000313" key="6">
    <source>
        <dbReference type="Proteomes" id="UP000038750"/>
    </source>
</evidence>
<evidence type="ECO:0000256" key="3">
    <source>
        <dbReference type="SAM" id="Phobius"/>
    </source>
</evidence>
<keyword evidence="3" id="KW-0472">Membrane</keyword>
<feature type="DNA-binding region" description="OmpR/PhoB-type" evidence="2">
    <location>
        <begin position="1"/>
        <end position="104"/>
    </location>
</feature>
<dbReference type="STRING" id="631.CH53_2447"/>
<dbReference type="Proteomes" id="UP000038750">
    <property type="component" value="Unassembled WGS sequence"/>
</dbReference>
<keyword evidence="3" id="KW-0812">Transmembrane</keyword>
<evidence type="ECO:0000313" key="5">
    <source>
        <dbReference type="EMBL" id="CNG05883.1"/>
    </source>
</evidence>
<evidence type="ECO:0000256" key="2">
    <source>
        <dbReference type="PROSITE-ProRule" id="PRU01091"/>
    </source>
</evidence>
<dbReference type="GO" id="GO:0000160">
    <property type="term" value="P:phosphorelay signal transduction system"/>
    <property type="evidence" value="ECO:0007669"/>
    <property type="project" value="InterPro"/>
</dbReference>